<evidence type="ECO:0000256" key="9">
    <source>
        <dbReference type="ARBA" id="ARBA00023242"/>
    </source>
</evidence>
<feature type="domain" description="Nuclear receptor" evidence="10">
    <location>
        <begin position="11"/>
        <end position="83"/>
    </location>
</feature>
<evidence type="ECO:0000313" key="13">
    <source>
        <dbReference type="Proteomes" id="UP001620645"/>
    </source>
</evidence>
<keyword evidence="2" id="KW-0479">Metal-binding</keyword>
<dbReference type="InterPro" id="IPR013088">
    <property type="entry name" value="Znf_NHR/GATA"/>
</dbReference>
<evidence type="ECO:0000256" key="6">
    <source>
        <dbReference type="ARBA" id="ARBA00023125"/>
    </source>
</evidence>
<dbReference type="PANTHER" id="PTHR45886:SF14">
    <property type="entry name" value="NUCLEAR HORMONE RECEPTOR FAMILY-RELATED"/>
    <property type="match status" value="1"/>
</dbReference>
<sequence length="440" mass="50088">MIEPNSVESVPVNCSVCSGKCKFHSGVKCCEACKHFFRRSISSMKEYYCKSAGECDVKKDSTCKRCRLKKCFTVGMNPRRVCVKSVDNEQILAYIQRIKRLMTSTNSAAAIAPSSAEIGMELLTETSATNGPLKWHLPNSQLVKKDFLGFIVLNHLLEIEQKVRRIRYSQTTIPELFYEQCDSFESIFWRKLNLLELADKFSTKPPLQSSEKILEIIRRIGPFGNRPSHMVMDFLFVFEIGKTFTFFEQLNISDKIALCSNIAMPLYVLCNSFYSVQQSFDVLCTPADMPLIYAFTKSYFKYNQTVMEMGDKLLCKAVKPFSRLKLSTEEFVLIRAIIFSHMVSPGLSDQAQKLLFTEAEKFSSLLMSVLQLNYGAAPGALRYMELMGLIDCVFNTGAKHRQFLTYISNILDPNFDRVFPPVLAKICTTGPVESHQLFPY</sequence>
<dbReference type="InterPro" id="IPR000536">
    <property type="entry name" value="Nucl_hrmn_rcpt_lig-bd"/>
</dbReference>
<dbReference type="EMBL" id="JBICCN010000234">
    <property type="protein sequence ID" value="KAL3084517.1"/>
    <property type="molecule type" value="Genomic_DNA"/>
</dbReference>
<name>A0ABD2IX69_HETSC</name>
<dbReference type="GO" id="GO:0003677">
    <property type="term" value="F:DNA binding"/>
    <property type="evidence" value="ECO:0007669"/>
    <property type="project" value="UniProtKB-KW"/>
</dbReference>
<feature type="domain" description="NR LBD" evidence="11">
    <location>
        <begin position="198"/>
        <end position="426"/>
    </location>
</feature>
<evidence type="ECO:0000256" key="2">
    <source>
        <dbReference type="ARBA" id="ARBA00022723"/>
    </source>
</evidence>
<protein>
    <submittedName>
        <fullName evidence="12">Uncharacterized protein</fullName>
    </submittedName>
</protein>
<dbReference type="Gene3D" id="3.30.50.10">
    <property type="entry name" value="Erythroid Transcription Factor GATA-1, subunit A"/>
    <property type="match status" value="1"/>
</dbReference>
<evidence type="ECO:0000256" key="7">
    <source>
        <dbReference type="ARBA" id="ARBA00023163"/>
    </source>
</evidence>
<keyword evidence="5" id="KW-0805">Transcription regulation</keyword>
<organism evidence="12 13">
    <name type="scientific">Heterodera schachtii</name>
    <name type="common">Sugarbeet cyst nematode worm</name>
    <name type="synonym">Tylenchus schachtii</name>
    <dbReference type="NCBI Taxonomy" id="97005"/>
    <lineage>
        <taxon>Eukaryota</taxon>
        <taxon>Metazoa</taxon>
        <taxon>Ecdysozoa</taxon>
        <taxon>Nematoda</taxon>
        <taxon>Chromadorea</taxon>
        <taxon>Rhabditida</taxon>
        <taxon>Tylenchina</taxon>
        <taxon>Tylenchomorpha</taxon>
        <taxon>Tylenchoidea</taxon>
        <taxon>Heteroderidae</taxon>
        <taxon>Heteroderinae</taxon>
        <taxon>Heterodera</taxon>
    </lineage>
</organism>
<dbReference type="GO" id="GO:0008270">
    <property type="term" value="F:zinc ion binding"/>
    <property type="evidence" value="ECO:0007669"/>
    <property type="project" value="UniProtKB-KW"/>
</dbReference>
<evidence type="ECO:0000313" key="12">
    <source>
        <dbReference type="EMBL" id="KAL3084517.1"/>
    </source>
</evidence>
<dbReference type="Pfam" id="PF00105">
    <property type="entry name" value="zf-C4"/>
    <property type="match status" value="1"/>
</dbReference>
<keyword evidence="6" id="KW-0238">DNA-binding</keyword>
<dbReference type="PRINTS" id="PR00047">
    <property type="entry name" value="STROIDFINGER"/>
</dbReference>
<accession>A0ABD2IX69</accession>
<keyword evidence="8" id="KW-0675">Receptor</keyword>
<evidence type="ECO:0000259" key="11">
    <source>
        <dbReference type="PROSITE" id="PS51843"/>
    </source>
</evidence>
<evidence type="ECO:0000259" key="10">
    <source>
        <dbReference type="PROSITE" id="PS51030"/>
    </source>
</evidence>
<dbReference type="Gene3D" id="1.10.565.10">
    <property type="entry name" value="Retinoid X Receptor"/>
    <property type="match status" value="1"/>
</dbReference>
<evidence type="ECO:0000256" key="8">
    <source>
        <dbReference type="ARBA" id="ARBA00023170"/>
    </source>
</evidence>
<dbReference type="PROSITE" id="PS51030">
    <property type="entry name" value="NUCLEAR_REC_DBD_2"/>
    <property type="match status" value="1"/>
</dbReference>
<proteinExistence type="inferred from homology"/>
<dbReference type="SUPFAM" id="SSF48508">
    <property type="entry name" value="Nuclear receptor ligand-binding domain"/>
    <property type="match status" value="1"/>
</dbReference>
<keyword evidence="3" id="KW-0863">Zinc-finger</keyword>
<evidence type="ECO:0000256" key="3">
    <source>
        <dbReference type="ARBA" id="ARBA00022771"/>
    </source>
</evidence>
<dbReference type="Proteomes" id="UP001620645">
    <property type="component" value="Unassembled WGS sequence"/>
</dbReference>
<gene>
    <name evidence="12" type="ORF">niasHS_009288</name>
</gene>
<keyword evidence="9" id="KW-0539">Nucleus</keyword>
<dbReference type="SMART" id="SM00399">
    <property type="entry name" value="ZnF_C4"/>
    <property type="match status" value="1"/>
</dbReference>
<dbReference type="InterPro" id="IPR001628">
    <property type="entry name" value="Znf_hrmn_rcpt"/>
</dbReference>
<evidence type="ECO:0000256" key="5">
    <source>
        <dbReference type="ARBA" id="ARBA00023015"/>
    </source>
</evidence>
<comment type="caution">
    <text evidence="12">The sequence shown here is derived from an EMBL/GenBank/DDBJ whole genome shotgun (WGS) entry which is preliminary data.</text>
</comment>
<dbReference type="SUPFAM" id="SSF57716">
    <property type="entry name" value="Glucocorticoid receptor-like (DNA-binding domain)"/>
    <property type="match status" value="1"/>
</dbReference>
<evidence type="ECO:0000256" key="1">
    <source>
        <dbReference type="ARBA" id="ARBA00005993"/>
    </source>
</evidence>
<comment type="similarity">
    <text evidence="1">Belongs to the nuclear hormone receptor family.</text>
</comment>
<dbReference type="SMART" id="SM00430">
    <property type="entry name" value="HOLI"/>
    <property type="match status" value="1"/>
</dbReference>
<dbReference type="Pfam" id="PF00104">
    <property type="entry name" value="Hormone_recep"/>
    <property type="match status" value="1"/>
</dbReference>
<keyword evidence="7" id="KW-0804">Transcription</keyword>
<dbReference type="PROSITE" id="PS51843">
    <property type="entry name" value="NR_LBD"/>
    <property type="match status" value="1"/>
</dbReference>
<keyword evidence="4" id="KW-0862">Zinc</keyword>
<dbReference type="PANTHER" id="PTHR45886">
    <property type="entry name" value="NUCLEAR HORMONE RECEPTOR FAMILY-RELATED-RELATED"/>
    <property type="match status" value="1"/>
</dbReference>
<reference evidence="12 13" key="1">
    <citation type="submission" date="2024-10" db="EMBL/GenBank/DDBJ databases">
        <authorList>
            <person name="Kim D."/>
        </authorList>
    </citation>
    <scope>NUCLEOTIDE SEQUENCE [LARGE SCALE GENOMIC DNA]</scope>
    <source>
        <strain evidence="12">Taebaek</strain>
    </source>
</reference>
<keyword evidence="13" id="KW-1185">Reference proteome</keyword>
<dbReference type="InterPro" id="IPR035500">
    <property type="entry name" value="NHR-like_dom_sf"/>
</dbReference>
<dbReference type="AlphaFoldDB" id="A0ABD2IX69"/>
<evidence type="ECO:0000256" key="4">
    <source>
        <dbReference type="ARBA" id="ARBA00022833"/>
    </source>
</evidence>